<proteinExistence type="predicted"/>
<organism evidence="2 3">
    <name type="scientific">Mytilus coruscus</name>
    <name type="common">Sea mussel</name>
    <dbReference type="NCBI Taxonomy" id="42192"/>
    <lineage>
        <taxon>Eukaryota</taxon>
        <taxon>Metazoa</taxon>
        <taxon>Spiralia</taxon>
        <taxon>Lophotrochozoa</taxon>
        <taxon>Mollusca</taxon>
        <taxon>Bivalvia</taxon>
        <taxon>Autobranchia</taxon>
        <taxon>Pteriomorphia</taxon>
        <taxon>Mytilida</taxon>
        <taxon>Mytiloidea</taxon>
        <taxon>Mytilidae</taxon>
        <taxon>Mytilinae</taxon>
        <taxon>Mytilus</taxon>
    </lineage>
</organism>
<keyword evidence="3" id="KW-1185">Reference proteome</keyword>
<dbReference type="SUPFAM" id="SSF52540">
    <property type="entry name" value="P-loop containing nucleoside triphosphate hydrolases"/>
    <property type="match status" value="1"/>
</dbReference>
<reference evidence="2 3" key="1">
    <citation type="submission" date="2020-06" db="EMBL/GenBank/DDBJ databases">
        <authorList>
            <person name="Li R."/>
            <person name="Bekaert M."/>
        </authorList>
    </citation>
    <scope>NUCLEOTIDE SEQUENCE [LARGE SCALE GENOMIC DNA]</scope>
    <source>
        <strain evidence="3">wild</strain>
    </source>
</reference>
<evidence type="ECO:0000313" key="3">
    <source>
        <dbReference type="Proteomes" id="UP000507470"/>
    </source>
</evidence>
<dbReference type="Gene3D" id="3.40.50.300">
    <property type="entry name" value="P-loop containing nucleotide triphosphate hydrolases"/>
    <property type="match status" value="1"/>
</dbReference>
<accession>A0A6J8BHF9</accession>
<feature type="compositionally biased region" description="Basic and acidic residues" evidence="1">
    <location>
        <begin position="429"/>
        <end position="443"/>
    </location>
</feature>
<name>A0A6J8BHF9_MYTCO</name>
<feature type="compositionally biased region" description="Polar residues" evidence="1">
    <location>
        <begin position="822"/>
        <end position="841"/>
    </location>
</feature>
<dbReference type="AlphaFoldDB" id="A0A6J8BHF9"/>
<feature type="region of interest" description="Disordered" evidence="1">
    <location>
        <begin position="688"/>
        <end position="711"/>
    </location>
</feature>
<evidence type="ECO:0000313" key="2">
    <source>
        <dbReference type="EMBL" id="CAC5383388.1"/>
    </source>
</evidence>
<protein>
    <submittedName>
        <fullName evidence="2">Uncharacterized protein</fullName>
    </submittedName>
</protein>
<gene>
    <name evidence="2" type="ORF">MCOR_19142</name>
</gene>
<dbReference type="EMBL" id="CACVKT020003360">
    <property type="protein sequence ID" value="CAC5383388.1"/>
    <property type="molecule type" value="Genomic_DNA"/>
</dbReference>
<dbReference type="OrthoDB" id="6077326at2759"/>
<dbReference type="Proteomes" id="UP000507470">
    <property type="component" value="Unassembled WGS sequence"/>
</dbReference>
<dbReference type="InterPro" id="IPR027417">
    <property type="entry name" value="P-loop_NTPase"/>
</dbReference>
<evidence type="ECO:0000256" key="1">
    <source>
        <dbReference type="SAM" id="MobiDB-lite"/>
    </source>
</evidence>
<feature type="compositionally biased region" description="Polar residues" evidence="1">
    <location>
        <begin position="444"/>
        <end position="471"/>
    </location>
</feature>
<feature type="region of interest" description="Disordered" evidence="1">
    <location>
        <begin position="425"/>
        <end position="487"/>
    </location>
</feature>
<sequence length="861" mass="96520">MSILFSKITSLFKIPDYFIMILGYLYINMDIEYKLVGRNDLLQQYCEAWSNNCRIFGYYGMAKVGKTRLCDEFIKHLQETEDSKVEVTEFDFRDGDLDSYENFEALLFLKFQIDSNHRSSVGREQILQYVKKMPETKFIFVFDSLEEAMPKAQKDGSGPDKFAESLWDKIYQNIVHKFLANSSNIYFCLTSCTWAKFGQWSKIAFLQNVPALNKSDSSKLLKEVLSDKNEDTSCLETIAELCDGLPGSIVNVGSDIIRSTELTNEDMVSILIDRKLAALSGEFLPATVRIDSSLNGMIRKLSTERKDNLRVLAASGSDMSMSVGAQAFDYDKQALFKFDVLIPLKYRSLVDASMKSKGISVHPVTQEFMKVHHASTTIRDKAIAKKIQKLIEEICEQKDKAPGKSMEYIDQLKDYKSQGCPDNYVPVSGDRRGSVEHSRRDTSSDNIRIRTNISHTSTGNPRLNDLSPATSTEKEDKQGFSFPADTNLHKSMEQKPSFRKDIKYAGNGVSGEMKCESGYQANINGDQKEIKQKRLSEVKMNLGCSIEENDRIAVTSERRLSDIIKRNNLSRSASAQEMFSETKANNLSRAMTLQESLTQLQFKRKTLNRADAFEDTGDVKWDDCSGSSQNILAESISQSSICSTDSRNSSCERNDTVSLDDNVNVPCNESGTEVKFQIYSESFSPEDLKQDLRSNDPPIVRPKTSLTKSPIKEENDNSLKRLLFGQIDLTSGSETSLKRPVEHSCSFGPTLDPNSLLDESVSNNLESHCVCQGNSLSSSQQSSYKDPIMPKLSLLSLLSKSSQKSAEVSMDRPEHLQTVTVPVNSASPQSANIGPRSNASKVPNRAETLLKLIRKKSEDKS</sequence>
<feature type="region of interest" description="Disordered" evidence="1">
    <location>
        <begin position="822"/>
        <end position="842"/>
    </location>
</feature>